<feature type="transmembrane region" description="Helical" evidence="5">
    <location>
        <begin position="35"/>
        <end position="57"/>
    </location>
</feature>
<keyword evidence="3 5" id="KW-1133">Transmembrane helix</keyword>
<keyword evidence="7" id="KW-1185">Reference proteome</keyword>
<dbReference type="Pfam" id="PF00083">
    <property type="entry name" value="Sugar_tr"/>
    <property type="match status" value="1"/>
</dbReference>
<keyword evidence="2 5" id="KW-0812">Transmembrane</keyword>
<dbReference type="GO" id="GO:0016020">
    <property type="term" value="C:membrane"/>
    <property type="evidence" value="ECO:0007669"/>
    <property type="project" value="UniProtKB-SubCell"/>
</dbReference>
<evidence type="ECO:0000313" key="7">
    <source>
        <dbReference type="Proteomes" id="UP000031668"/>
    </source>
</evidence>
<keyword evidence="4 5" id="KW-0472">Membrane</keyword>
<evidence type="ECO:0000313" key="6">
    <source>
        <dbReference type="EMBL" id="KII63485.1"/>
    </source>
</evidence>
<evidence type="ECO:0008006" key="8">
    <source>
        <dbReference type="Google" id="ProtNLM"/>
    </source>
</evidence>
<comment type="caution">
    <text evidence="6">The sequence shown here is derived from an EMBL/GenBank/DDBJ whole genome shotgun (WGS) entry which is preliminary data.</text>
</comment>
<dbReference type="GO" id="GO:0022857">
    <property type="term" value="F:transmembrane transporter activity"/>
    <property type="evidence" value="ECO:0007669"/>
    <property type="project" value="InterPro"/>
</dbReference>
<accession>A0A0C2M925</accession>
<name>A0A0C2M925_THEKT</name>
<feature type="transmembrane region" description="Helical" evidence="5">
    <location>
        <begin position="64"/>
        <end position="82"/>
    </location>
</feature>
<dbReference type="AlphaFoldDB" id="A0A0C2M925"/>
<gene>
    <name evidence="6" type="ORF">RF11_01438</name>
</gene>
<dbReference type="SUPFAM" id="SSF103473">
    <property type="entry name" value="MFS general substrate transporter"/>
    <property type="match status" value="1"/>
</dbReference>
<dbReference type="InterPro" id="IPR005828">
    <property type="entry name" value="MFS_sugar_transport-like"/>
</dbReference>
<evidence type="ECO:0000256" key="1">
    <source>
        <dbReference type="ARBA" id="ARBA00004370"/>
    </source>
</evidence>
<dbReference type="Gene3D" id="1.20.1250.20">
    <property type="entry name" value="MFS general substrate transporter like domains"/>
    <property type="match status" value="1"/>
</dbReference>
<sequence>MVHQYIKRCFVRLHYLNKSMEHSINVTGSMFPAKVWSLGFVFPVGGWIGSLIAAVTVERYGRKLPSIGFCLCAIIGSSLKFVSRYIHIALLFVGRFFDGISSGTFKFIYGRFNGLCCASAVRNTPTEC</sequence>
<comment type="subcellular location">
    <subcellularLocation>
        <location evidence="1">Membrane</location>
    </subcellularLocation>
</comment>
<evidence type="ECO:0000256" key="3">
    <source>
        <dbReference type="ARBA" id="ARBA00022989"/>
    </source>
</evidence>
<evidence type="ECO:0000256" key="2">
    <source>
        <dbReference type="ARBA" id="ARBA00022692"/>
    </source>
</evidence>
<proteinExistence type="predicted"/>
<evidence type="ECO:0000256" key="4">
    <source>
        <dbReference type="ARBA" id="ARBA00023136"/>
    </source>
</evidence>
<dbReference type="InterPro" id="IPR036259">
    <property type="entry name" value="MFS_trans_sf"/>
</dbReference>
<reference evidence="6 7" key="1">
    <citation type="journal article" date="2014" name="Genome Biol. Evol.">
        <title>The genome of the myxosporean Thelohanellus kitauei shows adaptations to nutrient acquisition within its fish host.</title>
        <authorList>
            <person name="Yang Y."/>
            <person name="Xiong J."/>
            <person name="Zhou Z."/>
            <person name="Huo F."/>
            <person name="Miao W."/>
            <person name="Ran C."/>
            <person name="Liu Y."/>
            <person name="Zhang J."/>
            <person name="Feng J."/>
            <person name="Wang M."/>
            <person name="Wang M."/>
            <person name="Wang L."/>
            <person name="Yao B."/>
        </authorList>
    </citation>
    <scope>NUCLEOTIDE SEQUENCE [LARGE SCALE GENOMIC DNA]</scope>
    <source>
        <strain evidence="6">Wuqing</strain>
    </source>
</reference>
<dbReference type="OrthoDB" id="6612291at2759"/>
<protein>
    <recommendedName>
        <fullName evidence="8">Major facilitator superfamily (MFS) profile domain-containing protein</fullName>
    </recommendedName>
</protein>
<dbReference type="EMBL" id="JWZT01004662">
    <property type="protein sequence ID" value="KII63485.1"/>
    <property type="molecule type" value="Genomic_DNA"/>
</dbReference>
<organism evidence="6 7">
    <name type="scientific">Thelohanellus kitauei</name>
    <name type="common">Myxosporean</name>
    <dbReference type="NCBI Taxonomy" id="669202"/>
    <lineage>
        <taxon>Eukaryota</taxon>
        <taxon>Metazoa</taxon>
        <taxon>Cnidaria</taxon>
        <taxon>Myxozoa</taxon>
        <taxon>Myxosporea</taxon>
        <taxon>Bivalvulida</taxon>
        <taxon>Platysporina</taxon>
        <taxon>Myxobolidae</taxon>
        <taxon>Thelohanellus</taxon>
    </lineage>
</organism>
<dbReference type="Proteomes" id="UP000031668">
    <property type="component" value="Unassembled WGS sequence"/>
</dbReference>
<evidence type="ECO:0000256" key="5">
    <source>
        <dbReference type="SAM" id="Phobius"/>
    </source>
</evidence>